<gene>
    <name evidence="9" type="ORF">C1SCF055_LOCUS3877</name>
</gene>
<evidence type="ECO:0000256" key="1">
    <source>
        <dbReference type="ARBA" id="ARBA00020786"/>
    </source>
</evidence>
<feature type="transmembrane region" description="Helical" evidence="7">
    <location>
        <begin position="44"/>
        <end position="68"/>
    </location>
</feature>
<dbReference type="PANTHER" id="PTHR23048:SF0">
    <property type="entry name" value="CALMODULIN LIKE 3"/>
    <property type="match status" value="1"/>
</dbReference>
<reference evidence="10" key="2">
    <citation type="submission" date="2024-04" db="EMBL/GenBank/DDBJ databases">
        <authorList>
            <person name="Chen Y."/>
            <person name="Shah S."/>
            <person name="Dougan E. K."/>
            <person name="Thang M."/>
            <person name="Chan C."/>
        </authorList>
    </citation>
    <scope>NUCLEOTIDE SEQUENCE [LARGE SCALE GENOMIC DNA]</scope>
</reference>
<dbReference type="Gene3D" id="1.10.238.10">
    <property type="entry name" value="EF-hand"/>
    <property type="match status" value="4"/>
</dbReference>
<dbReference type="GO" id="GO:0005509">
    <property type="term" value="F:calcium ion binding"/>
    <property type="evidence" value="ECO:0007669"/>
    <property type="project" value="InterPro"/>
</dbReference>
<dbReference type="SMART" id="SM00054">
    <property type="entry name" value="EFh"/>
    <property type="match status" value="5"/>
</dbReference>
<reference evidence="9" key="1">
    <citation type="submission" date="2022-10" db="EMBL/GenBank/DDBJ databases">
        <authorList>
            <person name="Chen Y."/>
            <person name="Dougan E. K."/>
            <person name="Chan C."/>
            <person name="Rhodes N."/>
            <person name="Thang M."/>
        </authorList>
    </citation>
    <scope>NUCLEOTIDE SEQUENCE</scope>
</reference>
<proteinExistence type="predicted"/>
<feature type="region of interest" description="Disordered" evidence="6">
    <location>
        <begin position="1044"/>
        <end position="1095"/>
    </location>
</feature>
<keyword evidence="2" id="KW-0479">Metal-binding</keyword>
<dbReference type="CDD" id="cd00051">
    <property type="entry name" value="EFh"/>
    <property type="match status" value="1"/>
</dbReference>
<name>A0A9P1FGW8_9DINO</name>
<evidence type="ECO:0000313" key="9">
    <source>
        <dbReference type="EMBL" id="CAI3975576.1"/>
    </source>
</evidence>
<feature type="compositionally biased region" description="Basic and acidic residues" evidence="6">
    <location>
        <begin position="180"/>
        <end position="215"/>
    </location>
</feature>
<feature type="region of interest" description="Disordered" evidence="6">
    <location>
        <begin position="174"/>
        <end position="227"/>
    </location>
</feature>
<feature type="domain" description="EF-hand" evidence="8">
    <location>
        <begin position="1260"/>
        <end position="1295"/>
    </location>
</feature>
<keyword evidence="11" id="KW-1185">Reference proteome</keyword>
<keyword evidence="5" id="KW-0007">Acetylation</keyword>
<dbReference type="SUPFAM" id="SSF47473">
    <property type="entry name" value="EF-hand"/>
    <property type="match status" value="3"/>
</dbReference>
<dbReference type="Gene3D" id="1.25.40.180">
    <property type="match status" value="1"/>
</dbReference>
<dbReference type="InterPro" id="IPR003890">
    <property type="entry name" value="MIF4G-like_typ-3"/>
</dbReference>
<dbReference type="InterPro" id="IPR016024">
    <property type="entry name" value="ARM-type_fold"/>
</dbReference>
<accession>A0A9P1FGW8</accession>
<dbReference type="Pfam" id="PF02854">
    <property type="entry name" value="MIF4G"/>
    <property type="match status" value="1"/>
</dbReference>
<feature type="compositionally biased region" description="Basic and acidic residues" evidence="6">
    <location>
        <begin position="1044"/>
        <end position="1064"/>
    </location>
</feature>
<dbReference type="GO" id="GO:0003723">
    <property type="term" value="F:RNA binding"/>
    <property type="evidence" value="ECO:0007669"/>
    <property type="project" value="InterPro"/>
</dbReference>
<evidence type="ECO:0000256" key="3">
    <source>
        <dbReference type="ARBA" id="ARBA00022737"/>
    </source>
</evidence>
<feature type="domain" description="EF-hand" evidence="8">
    <location>
        <begin position="1416"/>
        <end position="1451"/>
    </location>
</feature>
<evidence type="ECO:0000313" key="11">
    <source>
        <dbReference type="Proteomes" id="UP001152797"/>
    </source>
</evidence>
<dbReference type="PROSITE" id="PS00018">
    <property type="entry name" value="EF_HAND_1"/>
    <property type="match status" value="4"/>
</dbReference>
<dbReference type="SUPFAM" id="SSF48371">
    <property type="entry name" value="ARM repeat"/>
    <property type="match status" value="1"/>
</dbReference>
<feature type="compositionally biased region" description="Basic and acidic residues" evidence="6">
    <location>
        <begin position="1077"/>
        <end position="1092"/>
    </location>
</feature>
<dbReference type="Pfam" id="PF13499">
    <property type="entry name" value="EF-hand_7"/>
    <property type="match status" value="2"/>
</dbReference>
<keyword evidence="4" id="KW-0106">Calcium</keyword>
<keyword evidence="7" id="KW-1133">Transmembrane helix</keyword>
<dbReference type="InterPro" id="IPR027417">
    <property type="entry name" value="P-loop_NTPase"/>
</dbReference>
<dbReference type="EMBL" id="CAMXCT010000213">
    <property type="protein sequence ID" value="CAI3975576.1"/>
    <property type="molecule type" value="Genomic_DNA"/>
</dbReference>
<feature type="domain" description="EF-hand" evidence="8">
    <location>
        <begin position="1296"/>
        <end position="1331"/>
    </location>
</feature>
<evidence type="ECO:0000313" key="10">
    <source>
        <dbReference type="EMBL" id="CAL1128951.1"/>
    </source>
</evidence>
<feature type="domain" description="EF-hand" evidence="8">
    <location>
        <begin position="405"/>
        <end position="440"/>
    </location>
</feature>
<dbReference type="InterPro" id="IPR011992">
    <property type="entry name" value="EF-hand-dom_pair"/>
</dbReference>
<evidence type="ECO:0000256" key="6">
    <source>
        <dbReference type="SAM" id="MobiDB-lite"/>
    </source>
</evidence>
<evidence type="ECO:0000256" key="7">
    <source>
        <dbReference type="SAM" id="Phobius"/>
    </source>
</evidence>
<feature type="compositionally biased region" description="Basic and acidic residues" evidence="6">
    <location>
        <begin position="524"/>
        <end position="540"/>
    </location>
</feature>
<dbReference type="PROSITE" id="PS50222">
    <property type="entry name" value="EF_HAND_2"/>
    <property type="match status" value="6"/>
</dbReference>
<protein>
    <recommendedName>
        <fullName evidence="1">Calmodulin</fullName>
    </recommendedName>
</protein>
<evidence type="ECO:0000256" key="5">
    <source>
        <dbReference type="ARBA" id="ARBA00022990"/>
    </source>
</evidence>
<dbReference type="EMBL" id="CAMXCT030000213">
    <property type="protein sequence ID" value="CAL4762888.1"/>
    <property type="molecule type" value="Genomic_DNA"/>
</dbReference>
<feature type="domain" description="EF-hand" evidence="8">
    <location>
        <begin position="369"/>
        <end position="404"/>
    </location>
</feature>
<evidence type="ECO:0000256" key="4">
    <source>
        <dbReference type="ARBA" id="ARBA00022837"/>
    </source>
</evidence>
<dbReference type="PANTHER" id="PTHR23048">
    <property type="entry name" value="MYOSIN LIGHT CHAIN 1, 3"/>
    <property type="match status" value="1"/>
</dbReference>
<feature type="region of interest" description="Disordered" evidence="6">
    <location>
        <begin position="523"/>
        <end position="544"/>
    </location>
</feature>
<dbReference type="InterPro" id="IPR002048">
    <property type="entry name" value="EF_hand_dom"/>
</dbReference>
<comment type="caution">
    <text evidence="9">The sequence shown here is derived from an EMBL/GenBank/DDBJ whole genome shotgun (WGS) entry which is preliminary data.</text>
</comment>
<evidence type="ECO:0000259" key="8">
    <source>
        <dbReference type="PROSITE" id="PS50222"/>
    </source>
</evidence>
<dbReference type="OrthoDB" id="186625at2759"/>
<organism evidence="9">
    <name type="scientific">Cladocopium goreaui</name>
    <dbReference type="NCBI Taxonomy" id="2562237"/>
    <lineage>
        <taxon>Eukaryota</taxon>
        <taxon>Sar</taxon>
        <taxon>Alveolata</taxon>
        <taxon>Dinophyceae</taxon>
        <taxon>Suessiales</taxon>
        <taxon>Symbiodiniaceae</taxon>
        <taxon>Cladocopium</taxon>
    </lineage>
</organism>
<dbReference type="Proteomes" id="UP001152797">
    <property type="component" value="Unassembled WGS sequence"/>
</dbReference>
<dbReference type="InterPro" id="IPR018247">
    <property type="entry name" value="EF_Hand_1_Ca_BS"/>
</dbReference>
<dbReference type="Gene3D" id="3.40.50.300">
    <property type="entry name" value="P-loop containing nucleotide triphosphate hydrolases"/>
    <property type="match status" value="1"/>
</dbReference>
<keyword evidence="3" id="KW-0677">Repeat</keyword>
<evidence type="ECO:0000256" key="2">
    <source>
        <dbReference type="ARBA" id="ARBA00022723"/>
    </source>
</evidence>
<keyword evidence="7" id="KW-0472">Membrane</keyword>
<keyword evidence="7" id="KW-0812">Transmembrane</keyword>
<sequence length="1628" mass="184996">MSLQQSFLRSLRNQQGRQPVLVVQAAQAAWPFGAFTSRPQGAPWWALLISGLGLGTAVALLLRLLAWWRNYEKFQALRSRPREASASEAAPTVAPSAARMAELVASLKAHAEETREVTASLRRSVEQQQRLYQVAAIDFQRKLDEASKRKNLAARMEVAPESLQLLRSLVSCKQGTGGARAKENGDSRIVEADDKAPDDVGARKERDETTSKPPEKPPMAAPWASAMVQQPRTRRLSKFSRYSHLVEVVLAYSSYPFMFHLGGCVDETDALKKKAQSMLPDLNLVLEQLRSGDGGLSESEIERYGASFVRFKDPDGPEMHKDELPNLLAFLGFPNPDPQKCRELADECADYQTLERVDFLEFMEKWISHECERYREIFASYDDDGSGFLDTTELMTFVSSLGFTPLRSMVKEALDLVDLDRNGLLDFEEVVLLMHCYRHTEGFTLDELQTITAIYQDVVDQVSFRYGIPIELIVFGLLFAGYKAPKWCKGKAKQGDDGPVVQAEVVSKDTAAEKAFWRPWKARRRDEPEKAKSGKGEAKVAKPKSAAALLKKNASQTQWRSIINKFTPEKFEKLCEQLLGTLPKQGPNTAEKTTCCDTEFSKILEELLSMIFDACSRQHQYTEMYADLCQKLLDHVAKQRPNLDGRACVWSRCQHIFQNSVLKPPEIPADLPEDEYMDRKAKIKEKMVGMVKFGGDLVGRGLVPAEGVMTWIHTLLSEKARSEIPEIPDENGSTAEKDVEKREIQLEVLCAILASMGSSLSDPTVWSEENRLVIENVFEQLEQLAKDAKHLSLRIRCLIRDVLDLRIAEWKEKAGKLKPTALQRQKEEIERVETNLRSEAPEFVPGSGLSGAGKPWTSDRLLEGKPWMDPQLLASLQMVDHHLEVIEDRDAKLQRLKALVQVYHLIQEKQIVVVANTINLRRILDMVSHSFGGTDYRCLDQNTPEHIRTQSLRSFEIGQTAMLLMTTDVCARREFDFGRAAPVLINFDFPMTLQLYLYRIQKRTDSDTHVYTFFSPHDVRHAASLVMVLEGARQKVPDALKKMKEQVKADPGKNPKEGRRKNGAEEEDGNKTNKRHDRNDDRGNRQERRREGTNLLPAEMLGDVLVQFFGPAQAQKARDLQSDCITRMSKMTSTASEGGAAPGIGQKKTTFGMGFHEVLLWARRLREKEFESYRDAFQKFDEDGSDSIDMGELQNVIKTLGYTMTKATIMEIKQKAFARTDLDDMCVKTSSEVLDSDSMDYDSFVHFMMMLQQSDGFSAAEVQEIKETFRKFDEDGSGDIDVCELSDMLRFQGHAASIDEVRRLHSRVNFNGSGALDVAEFIRFMRLYREEMLESVREAFDTLKDTSSGYLNPERLPLAINQLEFAREERRIDVEPFLPHVPLDFDSFINLCDKVREAQVAVDRKRAGFSEAWRDREIEHYWALYVSYDTKKSGTVSMEECTNLLATLGFQVRTVEEQQDLKQLLKQARTVAEAAGVDVRDGGVNFYVLLQLLQALFVNHERETEQELVQVADETGFTMSEVSEFNDVFVQYWNAELEPGEWNHPSDRLRKKLLHRSSVYKLLRSMGIRLDHSSKAPGMVRTVERTQIDHQIHKFSGEKLDFHGCLRLMRWIVDVNFASINSTSDQGH</sequence>
<dbReference type="EMBL" id="CAMXCT020000213">
    <property type="protein sequence ID" value="CAL1128951.1"/>
    <property type="molecule type" value="Genomic_DNA"/>
</dbReference>
<dbReference type="SUPFAM" id="SSF52540">
    <property type="entry name" value="P-loop containing nucleoside triphosphate hydrolases"/>
    <property type="match status" value="1"/>
</dbReference>
<dbReference type="InterPro" id="IPR050230">
    <property type="entry name" value="CALM/Myosin/TropC-like"/>
</dbReference>
<dbReference type="GO" id="GO:0016460">
    <property type="term" value="C:myosin II complex"/>
    <property type="evidence" value="ECO:0007669"/>
    <property type="project" value="TreeGrafter"/>
</dbReference>
<feature type="domain" description="EF-hand" evidence="8">
    <location>
        <begin position="1168"/>
        <end position="1203"/>
    </location>
</feature>